<feature type="domain" description="N-acetyltransferase" evidence="1">
    <location>
        <begin position="15"/>
        <end position="171"/>
    </location>
</feature>
<name>A0A161SCJ8_9FLAO</name>
<sequence length="181" mass="20714">MKIIKEIPVISSERLVLRELRMSDAQNIFNYFSKDEVTLYYDLATFTSITQAEKLIKIWNTRVVEGQGLRWAITLKGSDELIGTCGFHSLSEENSRAEIGYEVAPAYWGKGIASEAVQLMLDFGFNELNLHRIEAFIDPEHHASRRVLVKSGMQTEGVLRDYFFEKGRYVDAELLSIITDK</sequence>
<dbReference type="Gene3D" id="3.40.630.30">
    <property type="match status" value="1"/>
</dbReference>
<dbReference type="Proteomes" id="UP000076630">
    <property type="component" value="Unassembled WGS sequence"/>
</dbReference>
<keyword evidence="2" id="KW-0808">Transferase</keyword>
<evidence type="ECO:0000313" key="3">
    <source>
        <dbReference type="Proteomes" id="UP000076630"/>
    </source>
</evidence>
<evidence type="ECO:0000259" key="1">
    <source>
        <dbReference type="PROSITE" id="PS51186"/>
    </source>
</evidence>
<dbReference type="EMBL" id="LQNU01000033">
    <property type="protein sequence ID" value="KZE83876.1"/>
    <property type="molecule type" value="Genomic_DNA"/>
</dbReference>
<dbReference type="InterPro" id="IPR051531">
    <property type="entry name" value="N-acetyltransferase"/>
</dbReference>
<dbReference type="OrthoDB" id="9811523at2"/>
<gene>
    <name evidence="2" type="ORF">AV926_02945</name>
</gene>
<dbReference type="CDD" id="cd04301">
    <property type="entry name" value="NAT_SF"/>
    <property type="match status" value="1"/>
</dbReference>
<accession>A0A161SCJ8</accession>
<evidence type="ECO:0000313" key="2">
    <source>
        <dbReference type="EMBL" id="KZE83876.1"/>
    </source>
</evidence>
<dbReference type="PANTHER" id="PTHR43792">
    <property type="entry name" value="GNAT FAMILY, PUTATIVE (AFU_ORTHOLOGUE AFUA_3G00765)-RELATED-RELATED"/>
    <property type="match status" value="1"/>
</dbReference>
<dbReference type="RefSeq" id="WP_038986395.1">
    <property type="nucleotide sequence ID" value="NZ_JACAJN010000030.1"/>
</dbReference>
<dbReference type="SUPFAM" id="SSF55729">
    <property type="entry name" value="Acyl-CoA N-acyltransferases (Nat)"/>
    <property type="match status" value="1"/>
</dbReference>
<organism evidence="2 3">
    <name type="scientific">Myroides marinus</name>
    <dbReference type="NCBI Taxonomy" id="703342"/>
    <lineage>
        <taxon>Bacteria</taxon>
        <taxon>Pseudomonadati</taxon>
        <taxon>Bacteroidota</taxon>
        <taxon>Flavobacteriia</taxon>
        <taxon>Flavobacteriales</taxon>
        <taxon>Flavobacteriaceae</taxon>
        <taxon>Myroides</taxon>
    </lineage>
</organism>
<proteinExistence type="predicted"/>
<protein>
    <submittedName>
        <fullName evidence="2">Acetyltransferase</fullName>
    </submittedName>
</protein>
<keyword evidence="3" id="KW-1185">Reference proteome</keyword>
<dbReference type="InterPro" id="IPR000182">
    <property type="entry name" value="GNAT_dom"/>
</dbReference>
<dbReference type="GO" id="GO:0005737">
    <property type="term" value="C:cytoplasm"/>
    <property type="evidence" value="ECO:0007669"/>
    <property type="project" value="TreeGrafter"/>
</dbReference>
<comment type="caution">
    <text evidence="2">The sequence shown here is derived from an EMBL/GenBank/DDBJ whole genome shotgun (WGS) entry which is preliminary data.</text>
</comment>
<dbReference type="PROSITE" id="PS51186">
    <property type="entry name" value="GNAT"/>
    <property type="match status" value="1"/>
</dbReference>
<dbReference type="PANTHER" id="PTHR43792:SF9">
    <property type="entry name" value="RIBOSOMAL-PROTEIN-ALANINE ACETYLTRANSFERASE"/>
    <property type="match status" value="1"/>
</dbReference>
<dbReference type="Pfam" id="PF13302">
    <property type="entry name" value="Acetyltransf_3"/>
    <property type="match status" value="1"/>
</dbReference>
<dbReference type="InterPro" id="IPR016181">
    <property type="entry name" value="Acyl_CoA_acyltransferase"/>
</dbReference>
<dbReference type="GO" id="GO:0008999">
    <property type="term" value="F:protein-N-terminal-alanine acetyltransferase activity"/>
    <property type="evidence" value="ECO:0007669"/>
    <property type="project" value="TreeGrafter"/>
</dbReference>
<reference evidence="2 3" key="1">
    <citation type="submission" date="2016-01" db="EMBL/GenBank/DDBJ databases">
        <title>Whole genome sequencing of Myroides marinus L41.</title>
        <authorList>
            <person name="Hong K.W."/>
        </authorList>
    </citation>
    <scope>NUCLEOTIDE SEQUENCE [LARGE SCALE GENOMIC DNA]</scope>
    <source>
        <strain evidence="2 3">L41</strain>
    </source>
</reference>
<dbReference type="AlphaFoldDB" id="A0A161SCJ8"/>